<feature type="compositionally biased region" description="Basic residues" evidence="1">
    <location>
        <begin position="128"/>
        <end position="148"/>
    </location>
</feature>
<reference evidence="2" key="2">
    <citation type="submission" date="2023-05" db="EMBL/GenBank/DDBJ databases">
        <authorList>
            <consortium name="Lawrence Berkeley National Laboratory"/>
            <person name="Steindorff A."/>
            <person name="Hensen N."/>
            <person name="Bonometti L."/>
            <person name="Westerberg I."/>
            <person name="Brannstrom I.O."/>
            <person name="Guillou S."/>
            <person name="Cros-Aarteil S."/>
            <person name="Calhoun S."/>
            <person name="Haridas S."/>
            <person name="Kuo A."/>
            <person name="Mondo S."/>
            <person name="Pangilinan J."/>
            <person name="Riley R."/>
            <person name="Labutti K."/>
            <person name="Andreopoulos B."/>
            <person name="Lipzen A."/>
            <person name="Chen C."/>
            <person name="Yanf M."/>
            <person name="Daum C."/>
            <person name="Ng V."/>
            <person name="Clum A."/>
            <person name="Ohm R."/>
            <person name="Martin F."/>
            <person name="Silar P."/>
            <person name="Natvig D."/>
            <person name="Lalanne C."/>
            <person name="Gautier V."/>
            <person name="Ament-Velasquez S.L."/>
            <person name="Kruys A."/>
            <person name="Hutchinson M.I."/>
            <person name="Powell A.J."/>
            <person name="Barry K."/>
            <person name="Miller A.N."/>
            <person name="Grigoriev I.V."/>
            <person name="Debuchy R."/>
            <person name="Gladieux P."/>
            <person name="Thoren M.H."/>
            <person name="Johannesson H."/>
        </authorList>
    </citation>
    <scope>NUCLEOTIDE SEQUENCE</scope>
    <source>
        <strain evidence="2">CBS 731.68</strain>
    </source>
</reference>
<feature type="region of interest" description="Disordered" evidence="1">
    <location>
        <begin position="1"/>
        <end position="32"/>
    </location>
</feature>
<accession>A0AAN6TV95</accession>
<feature type="compositionally biased region" description="Polar residues" evidence="1">
    <location>
        <begin position="81"/>
        <end position="92"/>
    </location>
</feature>
<feature type="compositionally biased region" description="Polar residues" evidence="1">
    <location>
        <begin position="1047"/>
        <end position="1062"/>
    </location>
</feature>
<feature type="compositionally biased region" description="Basic and acidic residues" evidence="1">
    <location>
        <begin position="872"/>
        <end position="883"/>
    </location>
</feature>
<feature type="region of interest" description="Disordered" evidence="1">
    <location>
        <begin position="971"/>
        <end position="993"/>
    </location>
</feature>
<dbReference type="EMBL" id="MU853236">
    <property type="protein sequence ID" value="KAK4120835.1"/>
    <property type="molecule type" value="Genomic_DNA"/>
</dbReference>
<feature type="compositionally biased region" description="Basic and acidic residues" evidence="1">
    <location>
        <begin position="279"/>
        <end position="292"/>
    </location>
</feature>
<feature type="compositionally biased region" description="Basic and acidic residues" evidence="1">
    <location>
        <begin position="1225"/>
        <end position="1242"/>
    </location>
</feature>
<feature type="compositionally biased region" description="Low complexity" evidence="1">
    <location>
        <begin position="902"/>
        <end position="913"/>
    </location>
</feature>
<evidence type="ECO:0000256" key="1">
    <source>
        <dbReference type="SAM" id="MobiDB-lite"/>
    </source>
</evidence>
<protein>
    <submittedName>
        <fullName evidence="2">Uncharacterized protein</fullName>
    </submittedName>
</protein>
<dbReference type="GeneID" id="87827484"/>
<feature type="compositionally biased region" description="Low complexity" evidence="1">
    <location>
        <begin position="100"/>
        <end position="114"/>
    </location>
</feature>
<feature type="region of interest" description="Disordered" evidence="1">
    <location>
        <begin position="56"/>
        <end position="337"/>
    </location>
</feature>
<sequence length="1455" mass="158984">MEEERTITLDLGSSPDPLIDPVLSPPMMPPSHIKKKSQAAERLFTVLAPSPRKQTFELDVGNEGSPQRLLVTVEAGDEGTRNTSRRLFQSPTPKRRATPRRGTAVTTTTVPLRGLSDDEAAGSSNGTPRRRGRPRKLGTPKPTRRKRPGTPVRGRKDAPGASLFPQKDILTSDLEFETNPRPSSQPRRVAKRKATSPASEDGPPSSQPRKRGRPRKQTTTDGDTTRLGQEDTPNPEGGTHGSFAPHQADQRGRGMEDDIWLATLSDQPTPVARGQQRSYDADYTVRDRRASEPEPQLPQHDPGDQPQYDWPDLGGGADSYSDAGSMTSEQHSDNDVENTVMAEGFTLISIGSLPSMQPNSSVMAPAHEELGEATSMIINGALESLRQSQNRSTEQTGGKPAPVAVAAQPTGDQLPEHSAQPKQKPALPPLSPPQNRRQSPRRAKAQPLARRLAEKSLQQGERQSPALPQPPVTAEPQEASTYDDSFSEIPEVVLAAATPRRYRRPQPESEEPDEDIQPSIERPSRVNYSNPQSETNRLLTPDETPSPIQSDAENHNPQSSPPRPAPNAGSPSSRPIESLVQPSDAITQHIRRNSTETPADQLSSFTSANMGGRDIPPVHLPAPEPQSRPSLSPIVRAGRALQIITSDPPSPPGRDSVLRSPFRGSFPKSSQSPATVAPHAPPDREMRSPSQPRVGAVVQSPSRSWLAPLSQVKDFIVRSAQSLSPARVSVSGTERMDDPFGPDPGELTGSVSGEGSPGAGSQRSVSPDLGAFNASRPSDDDHIDAQEEPADPAALSEPPEARLHMDQVQQADPFGEERGAEEEEEDEDIWMAIGAPTPYAPRNAPARLEPLPGSARRSKIPSPWRQNNRRLIYNDELERHSEQNSHSQRGSPATEKEEPRRQAQARVRQVTVRPGRKAPTNEEEEYSLLSQDPPGQRLAPSNPPTKKPDLSAFFSSPAVLPDMEQLTGLVSSKELSSRARGVPKTRAMPVERPTSFGNSLFAQYLQPQSQTQLPPIPQKQLDIGSHRRSVDLFSPVRKVVERISPKQPASSTARSNLSSQPAEETRPGNIPQQMHFLPPQRQVSDTKTAAAAASAPRTASPGTDEIRPPTIPQKMNFTPLRRPSHSTLLQPKPVAPTSALFGNREVSDFFSRSRPHHQRPGARPREEQDEAEGSSLMERPLKPLPDRAASPGKSCIRSPLKPKTPGRMVEFTSSTLSPLAQAQARAERRASMSPERQDEHRPHPGRGQVTNNGMSVDKNYHAASSEHSPSPSPSPSHEQQQQPQPQRLSSHRLTSSTTASIPPEPQQQNQQQQQQQQQLSPTTWTRAHWLRLDELLQARRSGILQFQLEVARRRPLPFATPGAGTTTTTTRRRRRSCRQLLGKIVTSQGESMALEEWHLDVVEAFLAEVGATTGGGGDGGNAGQMLWDGTQIAKRVFALLVGEERRRVGMVPARW</sequence>
<reference evidence="2" key="1">
    <citation type="journal article" date="2023" name="Mol. Phylogenet. Evol.">
        <title>Genome-scale phylogeny and comparative genomics of the fungal order Sordariales.</title>
        <authorList>
            <person name="Hensen N."/>
            <person name="Bonometti L."/>
            <person name="Westerberg I."/>
            <person name="Brannstrom I.O."/>
            <person name="Guillou S."/>
            <person name="Cros-Aarteil S."/>
            <person name="Calhoun S."/>
            <person name="Haridas S."/>
            <person name="Kuo A."/>
            <person name="Mondo S."/>
            <person name="Pangilinan J."/>
            <person name="Riley R."/>
            <person name="LaButti K."/>
            <person name="Andreopoulos B."/>
            <person name="Lipzen A."/>
            <person name="Chen C."/>
            <person name="Yan M."/>
            <person name="Daum C."/>
            <person name="Ng V."/>
            <person name="Clum A."/>
            <person name="Steindorff A."/>
            <person name="Ohm R.A."/>
            <person name="Martin F."/>
            <person name="Silar P."/>
            <person name="Natvig D.O."/>
            <person name="Lalanne C."/>
            <person name="Gautier V."/>
            <person name="Ament-Velasquez S.L."/>
            <person name="Kruys A."/>
            <person name="Hutchinson M.I."/>
            <person name="Powell A.J."/>
            <person name="Barry K."/>
            <person name="Miller A.N."/>
            <person name="Grigoriev I.V."/>
            <person name="Debuchy R."/>
            <person name="Gladieux P."/>
            <person name="Hiltunen Thoren M."/>
            <person name="Johannesson H."/>
        </authorList>
    </citation>
    <scope>NUCLEOTIDE SEQUENCE</scope>
    <source>
        <strain evidence="2">CBS 731.68</strain>
    </source>
</reference>
<feature type="compositionally biased region" description="Low complexity" evidence="1">
    <location>
        <begin position="1265"/>
        <end position="1318"/>
    </location>
</feature>
<dbReference type="RefSeq" id="XP_062644606.1">
    <property type="nucleotide sequence ID" value="XM_062790715.1"/>
</dbReference>
<feature type="region of interest" description="Disordered" evidence="1">
    <location>
        <begin position="1007"/>
        <end position="1322"/>
    </location>
</feature>
<gene>
    <name evidence="2" type="ORF">N657DRAFT_624458</name>
</gene>
<feature type="compositionally biased region" description="Polar residues" evidence="1">
    <location>
        <begin position="569"/>
        <end position="586"/>
    </location>
</feature>
<evidence type="ECO:0000313" key="2">
    <source>
        <dbReference type="EMBL" id="KAK4120835.1"/>
    </source>
</evidence>
<feature type="region of interest" description="Disordered" evidence="1">
    <location>
        <begin position="374"/>
        <end position="703"/>
    </location>
</feature>
<feature type="compositionally biased region" description="Polar residues" evidence="1">
    <location>
        <begin position="749"/>
        <end position="765"/>
    </location>
</feature>
<comment type="caution">
    <text evidence="2">The sequence shown here is derived from an EMBL/GenBank/DDBJ whole genome shotgun (WGS) entry which is preliminary data.</text>
</comment>
<name>A0AAN6TV95_9PEZI</name>
<feature type="compositionally biased region" description="Polar residues" evidence="1">
    <location>
        <begin position="385"/>
        <end position="396"/>
    </location>
</feature>
<organism evidence="2 3">
    <name type="scientific">Parathielavia appendiculata</name>
    <dbReference type="NCBI Taxonomy" id="2587402"/>
    <lineage>
        <taxon>Eukaryota</taxon>
        <taxon>Fungi</taxon>
        <taxon>Dikarya</taxon>
        <taxon>Ascomycota</taxon>
        <taxon>Pezizomycotina</taxon>
        <taxon>Sordariomycetes</taxon>
        <taxon>Sordariomycetidae</taxon>
        <taxon>Sordariales</taxon>
        <taxon>Chaetomiaceae</taxon>
        <taxon>Parathielavia</taxon>
    </lineage>
</organism>
<feature type="compositionally biased region" description="Polar residues" evidence="1">
    <location>
        <begin position="595"/>
        <end position="609"/>
    </location>
</feature>
<feature type="compositionally biased region" description="Polar residues" evidence="1">
    <location>
        <begin position="526"/>
        <end position="538"/>
    </location>
</feature>
<feature type="compositionally biased region" description="Low complexity" evidence="1">
    <location>
        <begin position="1088"/>
        <end position="1101"/>
    </location>
</feature>
<feature type="compositionally biased region" description="Polar residues" evidence="1">
    <location>
        <begin position="546"/>
        <end position="558"/>
    </location>
</feature>
<feature type="region of interest" description="Disordered" evidence="1">
    <location>
        <begin position="720"/>
        <end position="953"/>
    </location>
</feature>
<feature type="compositionally biased region" description="Basic residues" evidence="1">
    <location>
        <begin position="1153"/>
        <end position="1162"/>
    </location>
</feature>
<proteinExistence type="predicted"/>
<feature type="compositionally biased region" description="Acidic residues" evidence="1">
    <location>
        <begin position="819"/>
        <end position="829"/>
    </location>
</feature>
<keyword evidence="3" id="KW-1185">Reference proteome</keyword>
<dbReference type="Proteomes" id="UP001302602">
    <property type="component" value="Unassembled WGS sequence"/>
</dbReference>
<evidence type="ECO:0000313" key="3">
    <source>
        <dbReference type="Proteomes" id="UP001302602"/>
    </source>
</evidence>